<evidence type="ECO:0000313" key="2">
    <source>
        <dbReference type="Proteomes" id="UP000670092"/>
    </source>
</evidence>
<sequence>MDSWGFFIKRLRRSYRKVRSIVHFIRLRLRADTRRGMPQKIRDRLQRLVTNDTVILFGLWVALCLKCV</sequence>
<dbReference type="Proteomes" id="UP000670092">
    <property type="component" value="Unassembled WGS sequence"/>
</dbReference>
<organism evidence="1 2">
    <name type="scientific">Ajellomyces capsulatus</name>
    <name type="common">Darling's disease fungus</name>
    <name type="synonym">Histoplasma capsulatum</name>
    <dbReference type="NCBI Taxonomy" id="5037"/>
    <lineage>
        <taxon>Eukaryota</taxon>
        <taxon>Fungi</taxon>
        <taxon>Dikarya</taxon>
        <taxon>Ascomycota</taxon>
        <taxon>Pezizomycotina</taxon>
        <taxon>Eurotiomycetes</taxon>
        <taxon>Eurotiomycetidae</taxon>
        <taxon>Onygenales</taxon>
        <taxon>Ajellomycetaceae</taxon>
        <taxon>Histoplasma</taxon>
    </lineage>
</organism>
<evidence type="ECO:0000313" key="1">
    <source>
        <dbReference type="EMBL" id="KAG5303409.1"/>
    </source>
</evidence>
<gene>
    <name evidence="1" type="ORF">I7I52_01404</name>
</gene>
<dbReference type="AlphaFoldDB" id="A0A8H8D732"/>
<dbReference type="VEuPathDB" id="FungiDB:I7I52_01404"/>
<name>A0A8H8D732_AJECA</name>
<comment type="caution">
    <text evidence="1">The sequence shown here is derived from an EMBL/GenBank/DDBJ whole genome shotgun (WGS) entry which is preliminary data.</text>
</comment>
<proteinExistence type="predicted"/>
<accession>A0A8H8D732</accession>
<reference evidence="1 2" key="1">
    <citation type="submission" date="2021-01" db="EMBL/GenBank/DDBJ databases">
        <title>Chromosome-level genome assembly of a human fungal pathogen reveals clustering of transcriptionally co-regulated genes.</title>
        <authorList>
            <person name="Voorhies M."/>
            <person name="Cohen S."/>
            <person name="Shea T.P."/>
            <person name="Petrus S."/>
            <person name="Munoz J.F."/>
            <person name="Poplawski S."/>
            <person name="Goldman W.E."/>
            <person name="Michael T."/>
            <person name="Cuomo C.A."/>
            <person name="Sil A."/>
            <person name="Beyhan S."/>
        </authorList>
    </citation>
    <scope>NUCLEOTIDE SEQUENCE [LARGE SCALE GENOMIC DNA]</scope>
    <source>
        <strain evidence="1 2">G184AR</strain>
    </source>
</reference>
<dbReference type="EMBL" id="JAEVHI010000001">
    <property type="protein sequence ID" value="KAG5303409.1"/>
    <property type="molecule type" value="Genomic_DNA"/>
</dbReference>
<protein>
    <submittedName>
        <fullName evidence="1">Uncharacterized protein</fullName>
    </submittedName>
</protein>